<dbReference type="GO" id="GO:0005524">
    <property type="term" value="F:ATP binding"/>
    <property type="evidence" value="ECO:0007669"/>
    <property type="project" value="UniProtKB-KW"/>
</dbReference>
<evidence type="ECO:0000259" key="9">
    <source>
        <dbReference type="Pfam" id="PF23559"/>
    </source>
</evidence>
<dbReference type="Pfam" id="PF23559">
    <property type="entry name" value="WHD_DRP"/>
    <property type="match status" value="1"/>
</dbReference>
<dbReference type="Pfam" id="PF00931">
    <property type="entry name" value="NB-ARC"/>
    <property type="match status" value="1"/>
</dbReference>
<dbReference type="Gene3D" id="1.10.8.430">
    <property type="entry name" value="Helical domain of apoptotic protease-activating factors"/>
    <property type="match status" value="1"/>
</dbReference>
<evidence type="ECO:0000259" key="8">
    <source>
        <dbReference type="Pfam" id="PF18052"/>
    </source>
</evidence>
<name>A0A8X8WXH0_SALSN</name>
<dbReference type="PANTHER" id="PTHR36766">
    <property type="entry name" value="PLANT BROAD-SPECTRUM MILDEW RESISTANCE PROTEIN RPW8"/>
    <property type="match status" value="1"/>
</dbReference>
<dbReference type="Proteomes" id="UP000298416">
    <property type="component" value="Unassembled WGS sequence"/>
</dbReference>
<accession>A0A8X8WXH0</accession>
<dbReference type="AlphaFoldDB" id="A0A8X8WXH0"/>
<dbReference type="InterPro" id="IPR027417">
    <property type="entry name" value="P-loop_NTPase"/>
</dbReference>
<dbReference type="SMART" id="SM00369">
    <property type="entry name" value="LRR_TYP"/>
    <property type="match status" value="2"/>
</dbReference>
<keyword evidence="2" id="KW-0433">Leucine-rich repeat</keyword>
<evidence type="ECO:0000313" key="11">
    <source>
        <dbReference type="EMBL" id="KAG6402574.1"/>
    </source>
</evidence>
<dbReference type="Gene3D" id="3.80.10.10">
    <property type="entry name" value="Ribonuclease Inhibitor"/>
    <property type="match status" value="3"/>
</dbReference>
<dbReference type="Gene3D" id="1.20.5.4130">
    <property type="match status" value="1"/>
</dbReference>
<sequence length="1064" mass="121551">MAEAFLQLLLDNLSSLIKEEIGLILGVDDEMKKLCSTLTTIQAVLEDAEDKQIKSKPIRNWLQKLTAIAYEVDDILDECNTHVSKLNHSHSKLSRYSLKKLLYRHNIARRMKQVNEKVEAVAAERAKFHLREMPIDRPREVAIASRETASLLNEPDKIYGREEDKDKIVKTLLNDVKNRHEMSVLPVIGVGGLGKTTLARLVFNDPQVEEHFDLRIWVCVSDNFEMKTLAKAMIESATGRGKAWDLQHLDAIERRLWELLSKKRYLIVMDDVWNDHQDKWFVLRDVLSCGSAGSSVVVTTRQKKVADIMTTLPCHCLEGLSDEHCWALLQQRAFGPNEEVSPQLETIGKQIVKKCAGVPLAATTLGGIVRFKRKEEEWIYVRDNDIWKLSPEESLIVPALRLSYHHLPLELRQCFAYFAAFPKDHYIEKEELVLLWMAHGHISSKGTLQVEDVGNQICNELLLRSLLQTNVDNKSEIGMHDLVHDLAESIMENKVPGVQSERNLTSASTIREVNLLQKTSLFPKTFQKDMSITSISELRSLRVLKAKAIEDLPPSIGNHKHLRSLNLSNSEIQTLPNSLCTLWNLQILNLDGCVRLVALPKKLTSLHNLQHLCLWGCESLCEMPSKMRELNGLKTLSMFVVGLKRDNQLEELECLNLSGRLHIRHLERVKDHMDAKKAKIAEKNNLSELKLSWERNGRSKSEEDLDEKVLEALEPHHNLEKLYIVGFSGRYLPDWMKNSCLGKVVLIYIWNCKNCKRFPNLGGLPCLKSLFLDDVGVEYIIDKEGGVGSGHPGKIQFVALINLVLIGLPNLKGLSKEQGIKEAFPNLERLWIERCSSLILPPLSSLQKLESLTCSSSTLGLLSEHEIPRELRVEVEESLTCFPIEMLAKFHKLRWLTIMGAKDICVTREGLQALKELTSLYLRNCRIRCLPEGMLRHLTALVMLNIWDCREIVELPEDIKQLHNLAGLELHFLPKMTRLPQAFQYLTRLELRDLPELESLPDHLPYLITLEVTDCPKIVTIPALPNLDELRVTGCPQLQRRCQRGRGEDWHKIAHVRRIYISPY</sequence>
<dbReference type="EMBL" id="PNBA02000013">
    <property type="protein sequence ID" value="KAG6402574.1"/>
    <property type="molecule type" value="Genomic_DNA"/>
</dbReference>
<protein>
    <recommendedName>
        <fullName evidence="13">Disease resistance protein RGA3</fullName>
    </recommendedName>
</protein>
<proteinExistence type="inferred from homology"/>
<gene>
    <name evidence="11" type="ORF">SASPL_134771</name>
</gene>
<dbReference type="InterPro" id="IPR038005">
    <property type="entry name" value="RX-like_CC"/>
</dbReference>
<dbReference type="InterPro" id="IPR003591">
    <property type="entry name" value="Leu-rich_rpt_typical-subtyp"/>
</dbReference>
<dbReference type="InterPro" id="IPR002182">
    <property type="entry name" value="NB-ARC"/>
</dbReference>
<keyword evidence="12" id="KW-1185">Reference proteome</keyword>
<dbReference type="InterPro" id="IPR041118">
    <property type="entry name" value="Rx_N"/>
</dbReference>
<keyword evidence="4" id="KW-0547">Nucleotide-binding</keyword>
<dbReference type="GO" id="GO:0051607">
    <property type="term" value="P:defense response to virus"/>
    <property type="evidence" value="ECO:0007669"/>
    <property type="project" value="UniProtKB-ARBA"/>
</dbReference>
<dbReference type="Gene3D" id="3.40.50.300">
    <property type="entry name" value="P-loop containing nucleotide triphosphate hydrolases"/>
    <property type="match status" value="1"/>
</dbReference>
<dbReference type="InterPro" id="IPR042197">
    <property type="entry name" value="Apaf_helical"/>
</dbReference>
<dbReference type="PRINTS" id="PR00364">
    <property type="entry name" value="DISEASERSIST"/>
</dbReference>
<comment type="similarity">
    <text evidence="1">Belongs to the disease resistance NB-LRR family.</text>
</comment>
<dbReference type="OrthoDB" id="892938at2759"/>
<dbReference type="InterPro" id="IPR058922">
    <property type="entry name" value="WHD_DRP"/>
</dbReference>
<evidence type="ECO:0000256" key="6">
    <source>
        <dbReference type="ARBA" id="ARBA00022840"/>
    </source>
</evidence>
<dbReference type="InterPro" id="IPR056789">
    <property type="entry name" value="LRR_R13L1-DRL21"/>
</dbReference>
<feature type="domain" description="NB-ARC" evidence="7">
    <location>
        <begin position="162"/>
        <end position="334"/>
    </location>
</feature>
<keyword evidence="5" id="KW-0611">Plant defense</keyword>
<evidence type="ECO:0000259" key="10">
    <source>
        <dbReference type="Pfam" id="PF25019"/>
    </source>
</evidence>
<keyword evidence="3" id="KW-0677">Repeat</keyword>
<evidence type="ECO:0008006" key="13">
    <source>
        <dbReference type="Google" id="ProtNLM"/>
    </source>
</evidence>
<comment type="caution">
    <text evidence="11">The sequence shown here is derived from an EMBL/GenBank/DDBJ whole genome shotgun (WGS) entry which is preliminary data.</text>
</comment>
<evidence type="ECO:0000259" key="7">
    <source>
        <dbReference type="Pfam" id="PF00931"/>
    </source>
</evidence>
<dbReference type="CDD" id="cd14798">
    <property type="entry name" value="RX-CC_like"/>
    <property type="match status" value="1"/>
</dbReference>
<feature type="domain" description="R13L1/DRL21-like LRR repeat region" evidence="10">
    <location>
        <begin position="649"/>
        <end position="773"/>
    </location>
</feature>
<dbReference type="FunFam" id="1.10.10.10:FF:000322">
    <property type="entry name" value="Probable disease resistance protein At1g63360"/>
    <property type="match status" value="1"/>
</dbReference>
<reference evidence="11" key="1">
    <citation type="submission" date="2018-01" db="EMBL/GenBank/DDBJ databases">
        <authorList>
            <person name="Mao J.F."/>
        </authorList>
    </citation>
    <scope>NUCLEOTIDE SEQUENCE</scope>
    <source>
        <strain evidence="11">Huo1</strain>
        <tissue evidence="11">Leaf</tissue>
    </source>
</reference>
<reference evidence="11" key="2">
    <citation type="submission" date="2020-08" db="EMBL/GenBank/DDBJ databases">
        <title>Plant Genome Project.</title>
        <authorList>
            <person name="Zhang R.-G."/>
        </authorList>
    </citation>
    <scope>NUCLEOTIDE SEQUENCE</scope>
    <source>
        <strain evidence="11">Huo1</strain>
        <tissue evidence="11">Leaf</tissue>
    </source>
</reference>
<feature type="domain" description="Disease resistance protein winged helix" evidence="9">
    <location>
        <begin position="421"/>
        <end position="487"/>
    </location>
</feature>
<evidence type="ECO:0000313" key="12">
    <source>
        <dbReference type="Proteomes" id="UP000298416"/>
    </source>
</evidence>
<evidence type="ECO:0000256" key="2">
    <source>
        <dbReference type="ARBA" id="ARBA00022614"/>
    </source>
</evidence>
<dbReference type="InterPro" id="IPR032675">
    <property type="entry name" value="LRR_dom_sf"/>
</dbReference>
<dbReference type="PANTHER" id="PTHR36766:SF42">
    <property type="entry name" value="NB-ARC DOMAIN DISEASE RESISTANCE PROTEIN"/>
    <property type="match status" value="1"/>
</dbReference>
<dbReference type="SUPFAM" id="SSF52540">
    <property type="entry name" value="P-loop containing nucleoside triphosphate hydrolases"/>
    <property type="match status" value="1"/>
</dbReference>
<dbReference type="Gene3D" id="1.10.10.10">
    <property type="entry name" value="Winged helix-like DNA-binding domain superfamily/Winged helix DNA-binding domain"/>
    <property type="match status" value="1"/>
</dbReference>
<dbReference type="Pfam" id="PF25019">
    <property type="entry name" value="LRR_R13L1-DRL21"/>
    <property type="match status" value="1"/>
</dbReference>
<evidence type="ECO:0000256" key="1">
    <source>
        <dbReference type="ARBA" id="ARBA00008894"/>
    </source>
</evidence>
<evidence type="ECO:0000256" key="5">
    <source>
        <dbReference type="ARBA" id="ARBA00022821"/>
    </source>
</evidence>
<feature type="domain" description="Disease resistance N-terminal" evidence="8">
    <location>
        <begin position="5"/>
        <end position="94"/>
    </location>
</feature>
<dbReference type="FunFam" id="3.40.50.300:FF:001091">
    <property type="entry name" value="Probable disease resistance protein At1g61300"/>
    <property type="match status" value="1"/>
</dbReference>
<dbReference type="GO" id="GO:0043531">
    <property type="term" value="F:ADP binding"/>
    <property type="evidence" value="ECO:0007669"/>
    <property type="project" value="InterPro"/>
</dbReference>
<organism evidence="11">
    <name type="scientific">Salvia splendens</name>
    <name type="common">Scarlet sage</name>
    <dbReference type="NCBI Taxonomy" id="180675"/>
    <lineage>
        <taxon>Eukaryota</taxon>
        <taxon>Viridiplantae</taxon>
        <taxon>Streptophyta</taxon>
        <taxon>Embryophyta</taxon>
        <taxon>Tracheophyta</taxon>
        <taxon>Spermatophyta</taxon>
        <taxon>Magnoliopsida</taxon>
        <taxon>eudicotyledons</taxon>
        <taxon>Gunneridae</taxon>
        <taxon>Pentapetalae</taxon>
        <taxon>asterids</taxon>
        <taxon>lamiids</taxon>
        <taxon>Lamiales</taxon>
        <taxon>Lamiaceae</taxon>
        <taxon>Nepetoideae</taxon>
        <taxon>Mentheae</taxon>
        <taxon>Salviinae</taxon>
        <taxon>Salvia</taxon>
        <taxon>Salvia subgen. Calosphace</taxon>
        <taxon>core Calosphace</taxon>
    </lineage>
</organism>
<dbReference type="InterPro" id="IPR036388">
    <property type="entry name" value="WH-like_DNA-bd_sf"/>
</dbReference>
<evidence type="ECO:0000256" key="3">
    <source>
        <dbReference type="ARBA" id="ARBA00022737"/>
    </source>
</evidence>
<dbReference type="Pfam" id="PF18052">
    <property type="entry name" value="Rx_N"/>
    <property type="match status" value="1"/>
</dbReference>
<evidence type="ECO:0000256" key="4">
    <source>
        <dbReference type="ARBA" id="ARBA00022741"/>
    </source>
</evidence>
<keyword evidence="6" id="KW-0067">ATP-binding</keyword>
<dbReference type="SUPFAM" id="SSF52058">
    <property type="entry name" value="L domain-like"/>
    <property type="match status" value="2"/>
</dbReference>